<organism evidence="3">
    <name type="scientific">Attheya septentrionalis</name>
    <dbReference type="NCBI Taxonomy" id="420275"/>
    <lineage>
        <taxon>Eukaryota</taxon>
        <taxon>Sar</taxon>
        <taxon>Stramenopiles</taxon>
        <taxon>Ochrophyta</taxon>
        <taxon>Bacillariophyta</taxon>
        <taxon>Coscinodiscophyceae</taxon>
        <taxon>Chaetocerotophycidae</taxon>
        <taxon>Chaetocerotales</taxon>
        <taxon>Attheyaceae</taxon>
        <taxon>Attheya</taxon>
    </lineage>
</organism>
<proteinExistence type="predicted"/>
<feature type="compositionally biased region" description="Low complexity" evidence="1">
    <location>
        <begin position="161"/>
        <end position="175"/>
    </location>
</feature>
<keyword evidence="2" id="KW-1133">Transmembrane helix</keyword>
<sequence>MFIEFNPPDNAAWGALEMWARALKFFYYVFITVAFCCNILVVSQTTLLSVMGAGLALRGPDGSMMTATDGLYEERKSVFAAFAYGLATTVASVVLCVWLILSWEAALVCMSISIYTGYIIYANYKRIAQRFDFDESQTVTFHDIFDGPAAIRGVSTHRSNHNNSSHHSNNNNSTMRSRRRGGRQHSPYHSERSDYSDASDDVLRGDNHGTYSRKDRRRPTNDYYEDLETASSTLSQDGGGTNNNGTRNDKSHLQTV</sequence>
<accession>A0A7S2XNM4</accession>
<name>A0A7S2XNM4_9STRA</name>
<protein>
    <submittedName>
        <fullName evidence="3">Uncharacterized protein</fullName>
    </submittedName>
</protein>
<feature type="transmembrane region" description="Helical" evidence="2">
    <location>
        <begin position="106"/>
        <end position="124"/>
    </location>
</feature>
<evidence type="ECO:0000313" key="3">
    <source>
        <dbReference type="EMBL" id="CAD9817355.1"/>
    </source>
</evidence>
<keyword evidence="2" id="KW-0472">Membrane</keyword>
<dbReference type="AlphaFoldDB" id="A0A7S2XNM4"/>
<feature type="region of interest" description="Disordered" evidence="1">
    <location>
        <begin position="153"/>
        <end position="256"/>
    </location>
</feature>
<feature type="compositionally biased region" description="Basic and acidic residues" evidence="1">
    <location>
        <begin position="188"/>
        <end position="207"/>
    </location>
</feature>
<dbReference type="EMBL" id="HBHQ01013792">
    <property type="protein sequence ID" value="CAD9817355.1"/>
    <property type="molecule type" value="Transcribed_RNA"/>
</dbReference>
<feature type="compositionally biased region" description="Basic and acidic residues" evidence="1">
    <location>
        <begin position="247"/>
        <end position="256"/>
    </location>
</feature>
<evidence type="ECO:0000256" key="2">
    <source>
        <dbReference type="SAM" id="Phobius"/>
    </source>
</evidence>
<reference evidence="3" key="1">
    <citation type="submission" date="2021-01" db="EMBL/GenBank/DDBJ databases">
        <authorList>
            <person name="Corre E."/>
            <person name="Pelletier E."/>
            <person name="Niang G."/>
            <person name="Scheremetjew M."/>
            <person name="Finn R."/>
            <person name="Kale V."/>
            <person name="Holt S."/>
            <person name="Cochrane G."/>
            <person name="Meng A."/>
            <person name="Brown T."/>
            <person name="Cohen L."/>
        </authorList>
    </citation>
    <scope>NUCLEOTIDE SEQUENCE</scope>
    <source>
        <strain evidence="3">CCMP2084</strain>
    </source>
</reference>
<gene>
    <name evidence="3" type="ORF">ASEP1449_LOCUS9187</name>
</gene>
<evidence type="ECO:0000256" key="1">
    <source>
        <dbReference type="SAM" id="MobiDB-lite"/>
    </source>
</evidence>
<feature type="transmembrane region" description="Helical" evidence="2">
    <location>
        <begin position="25"/>
        <end position="57"/>
    </location>
</feature>
<feature type="transmembrane region" description="Helical" evidence="2">
    <location>
        <begin position="78"/>
        <end position="100"/>
    </location>
</feature>
<keyword evidence="2" id="KW-0812">Transmembrane</keyword>